<feature type="compositionally biased region" description="Basic and acidic residues" evidence="1">
    <location>
        <begin position="781"/>
        <end position="794"/>
    </location>
</feature>
<dbReference type="RefSeq" id="XP_007311831.1">
    <property type="nucleotide sequence ID" value="XM_007311769.1"/>
</dbReference>
<sequence length="987" mass="109957">MNISNCNIHSRVARNGEEDMWVLVRDFTPRGNMRDIQRVGERASVGIRGADYPRRVGGVGGKTRREMVYTHSIKVDVGGKGAAVVRMSVKDKNVMMEQYAIDRSEACALVLTLVGYYLEVYRDRATDGSAELEKAQGSKPRAKTAQVFWSDLFHDWEARWPMQGTPENKRALIKGVRTWFLNQKFPRRGDKFAAGIRTGSVILAKQHDLREEPLLENDQFMSYTERETEKRQSVQKARWISKFGSSDTELQLSCRALLRQVQRYGYKNKPGVPTLEDPRRWRRTRKQAVNHYYPPPRTSTVQRACTFLHSPSSAHQAASTIPDFYESFFQDWFTLWPEETDPDTGMDVRKRLRQWMNNALKPGKKSGRSGITTNVVLSKHGKAGKIGRKKRALSRVQCWQSLYYDDKTAADFSAYWKDFVAANPDKTDHRATVCATWCEDKLKTAPEDEIAAVEALWKSERESGQTKICPTQFRGQYSQDQLKTWDQGGPTEGDSQSDGFGWNAYDRRADAEFRWRHRNDNGSARIDQMSSVGLQVGESEETFKTWYKDHNALEMEYTRYLQHIFPASELPKRALANSYSSRQDPSSSKAPASPPRPLDTVRARAAEFAEWSIRAQKEAGTRKWNSMSKEARRAYVSQFRARTEDQAAAETLQPDNSLLADAVREAFAGDAGGGGEQEDDDDDEDEDEDYYEDEDEDEVGSDTDYEEVRSDDDVGSKDETYEDIDGGGNPSRPRRMGTKARSALVPDVRARSTTKAIGRGGVYVEVKRIRHRRNGVASKANGEKGMVRKGRSDVGEGEGVGADEGGGVGAGEGEGVGADEGEGVGAGEGEGVGAGEGEGKGVGAGEGEDGGVGGSGDVSDTGGMPQPKRPKPRPVPVRKPTKSGESVTLGGGESITMDETMARDNEDVLDTSRKNRKYRVCPICLARPYHIPKCCPIVSSGFDAIDFRIIELEDEGSLDRELIILLKTLRKEAMESERKRGSGSQNM</sequence>
<accession>R7RWG2</accession>
<dbReference type="GeneID" id="18795999"/>
<feature type="compositionally biased region" description="Basic and acidic residues" evidence="1">
    <location>
        <begin position="706"/>
        <end position="719"/>
    </location>
</feature>
<feature type="non-terminal residue" evidence="2">
    <location>
        <position position="987"/>
    </location>
</feature>
<name>R7RWG2_STEHR</name>
<protein>
    <submittedName>
        <fullName evidence="2">Uncharacterized protein</fullName>
    </submittedName>
</protein>
<feature type="region of interest" description="Disordered" evidence="1">
    <location>
        <begin position="576"/>
        <end position="599"/>
    </location>
</feature>
<proteinExistence type="predicted"/>
<organism evidence="2 3">
    <name type="scientific">Stereum hirsutum (strain FP-91666)</name>
    <name type="common">White-rot fungus</name>
    <dbReference type="NCBI Taxonomy" id="721885"/>
    <lineage>
        <taxon>Eukaryota</taxon>
        <taxon>Fungi</taxon>
        <taxon>Dikarya</taxon>
        <taxon>Basidiomycota</taxon>
        <taxon>Agaricomycotina</taxon>
        <taxon>Agaricomycetes</taxon>
        <taxon>Russulales</taxon>
        <taxon>Stereaceae</taxon>
        <taxon>Stereum</taxon>
    </lineage>
</organism>
<dbReference type="EMBL" id="JH687414">
    <property type="protein sequence ID" value="EIM79083.1"/>
    <property type="molecule type" value="Genomic_DNA"/>
</dbReference>
<keyword evidence="3" id="KW-1185">Reference proteome</keyword>
<gene>
    <name evidence="2" type="ORF">STEHIDRAFT_116814</name>
</gene>
<reference evidence="3" key="1">
    <citation type="journal article" date="2012" name="Science">
        <title>The Paleozoic origin of enzymatic lignin decomposition reconstructed from 31 fungal genomes.</title>
        <authorList>
            <person name="Floudas D."/>
            <person name="Binder M."/>
            <person name="Riley R."/>
            <person name="Barry K."/>
            <person name="Blanchette R.A."/>
            <person name="Henrissat B."/>
            <person name="Martinez A.T."/>
            <person name="Otillar R."/>
            <person name="Spatafora J.W."/>
            <person name="Yadav J.S."/>
            <person name="Aerts A."/>
            <person name="Benoit I."/>
            <person name="Boyd A."/>
            <person name="Carlson A."/>
            <person name="Copeland A."/>
            <person name="Coutinho P.M."/>
            <person name="de Vries R.P."/>
            <person name="Ferreira P."/>
            <person name="Findley K."/>
            <person name="Foster B."/>
            <person name="Gaskell J."/>
            <person name="Glotzer D."/>
            <person name="Gorecki P."/>
            <person name="Heitman J."/>
            <person name="Hesse C."/>
            <person name="Hori C."/>
            <person name="Igarashi K."/>
            <person name="Jurgens J.A."/>
            <person name="Kallen N."/>
            <person name="Kersten P."/>
            <person name="Kohler A."/>
            <person name="Kuees U."/>
            <person name="Kumar T.K.A."/>
            <person name="Kuo A."/>
            <person name="LaButti K."/>
            <person name="Larrondo L.F."/>
            <person name="Lindquist E."/>
            <person name="Ling A."/>
            <person name="Lombard V."/>
            <person name="Lucas S."/>
            <person name="Lundell T."/>
            <person name="Martin R."/>
            <person name="McLaughlin D.J."/>
            <person name="Morgenstern I."/>
            <person name="Morin E."/>
            <person name="Murat C."/>
            <person name="Nagy L.G."/>
            <person name="Nolan M."/>
            <person name="Ohm R.A."/>
            <person name="Patyshakuliyeva A."/>
            <person name="Rokas A."/>
            <person name="Ruiz-Duenas F.J."/>
            <person name="Sabat G."/>
            <person name="Salamov A."/>
            <person name="Samejima M."/>
            <person name="Schmutz J."/>
            <person name="Slot J.C."/>
            <person name="St John F."/>
            <person name="Stenlid J."/>
            <person name="Sun H."/>
            <person name="Sun S."/>
            <person name="Syed K."/>
            <person name="Tsang A."/>
            <person name="Wiebenga A."/>
            <person name="Young D."/>
            <person name="Pisabarro A."/>
            <person name="Eastwood D.C."/>
            <person name="Martin F."/>
            <person name="Cullen D."/>
            <person name="Grigoriev I.V."/>
            <person name="Hibbett D.S."/>
        </authorList>
    </citation>
    <scope>NUCLEOTIDE SEQUENCE [LARGE SCALE GENOMIC DNA]</scope>
    <source>
        <strain evidence="3">FP-91666</strain>
    </source>
</reference>
<evidence type="ECO:0000313" key="3">
    <source>
        <dbReference type="Proteomes" id="UP000053927"/>
    </source>
</evidence>
<feature type="compositionally biased region" description="Acidic residues" evidence="1">
    <location>
        <begin position="676"/>
        <end position="705"/>
    </location>
</feature>
<dbReference type="Proteomes" id="UP000053927">
    <property type="component" value="Unassembled WGS sequence"/>
</dbReference>
<evidence type="ECO:0000256" key="1">
    <source>
        <dbReference type="SAM" id="MobiDB-lite"/>
    </source>
</evidence>
<dbReference type="AlphaFoldDB" id="R7RWG2"/>
<feature type="region of interest" description="Disordered" evidence="1">
    <location>
        <begin position="774"/>
        <end position="893"/>
    </location>
</feature>
<feature type="compositionally biased region" description="Gly residues" evidence="1">
    <location>
        <begin position="797"/>
        <end position="816"/>
    </location>
</feature>
<feature type="region of interest" description="Disordered" evidence="1">
    <location>
        <begin position="481"/>
        <end position="502"/>
    </location>
</feature>
<dbReference type="KEGG" id="shs:STEHIDRAFT_116814"/>
<feature type="compositionally biased region" description="Gly residues" evidence="1">
    <location>
        <begin position="823"/>
        <end position="856"/>
    </location>
</feature>
<evidence type="ECO:0000313" key="2">
    <source>
        <dbReference type="EMBL" id="EIM79083.1"/>
    </source>
</evidence>
<feature type="region of interest" description="Disordered" evidence="1">
    <location>
        <begin position="668"/>
        <end position="744"/>
    </location>
</feature>